<dbReference type="Pfam" id="PF10469">
    <property type="entry name" value="AKAP7_NLS"/>
    <property type="match status" value="1"/>
</dbReference>
<dbReference type="EMBL" id="BT124160">
    <property type="protein sequence ID" value="ADE77432.1"/>
    <property type="molecule type" value="mRNA"/>
</dbReference>
<dbReference type="SUPFAM" id="SSF54791">
    <property type="entry name" value="Eukaryotic type KH-domain (KH-domain type I)"/>
    <property type="match status" value="1"/>
</dbReference>
<evidence type="ECO:0000256" key="2">
    <source>
        <dbReference type="SAM" id="MobiDB-lite"/>
    </source>
</evidence>
<feature type="compositionally biased region" description="Polar residues" evidence="2">
    <location>
        <begin position="13"/>
        <end position="24"/>
    </location>
</feature>
<organism evidence="4">
    <name type="scientific">Picea sitchensis</name>
    <name type="common">Sitka spruce</name>
    <name type="synonym">Pinus sitchensis</name>
    <dbReference type="NCBI Taxonomy" id="3332"/>
    <lineage>
        <taxon>Eukaryota</taxon>
        <taxon>Viridiplantae</taxon>
        <taxon>Streptophyta</taxon>
        <taxon>Embryophyta</taxon>
        <taxon>Tracheophyta</taxon>
        <taxon>Spermatophyta</taxon>
        <taxon>Pinopsida</taxon>
        <taxon>Pinidae</taxon>
        <taxon>Conifers I</taxon>
        <taxon>Pinales</taxon>
        <taxon>Pinaceae</taxon>
        <taxon>Picea</taxon>
    </lineage>
</organism>
<dbReference type="GO" id="GO:0003723">
    <property type="term" value="F:RNA binding"/>
    <property type="evidence" value="ECO:0007669"/>
    <property type="project" value="UniProtKB-UniRule"/>
</dbReference>
<feature type="region of interest" description="Disordered" evidence="2">
    <location>
        <begin position="1"/>
        <end position="42"/>
    </location>
</feature>
<feature type="region of interest" description="Disordered" evidence="2">
    <location>
        <begin position="160"/>
        <end position="183"/>
    </location>
</feature>
<dbReference type="InterPro" id="IPR004087">
    <property type="entry name" value="KH_dom"/>
</dbReference>
<sequence length="292" mass="31833">MDFHIGIGEREYSSVTNTKATTTENDSRKNSDNTVEESLEYNKDVEESLETSGHSVNVKVDGSLLRFVKGKGGKVQKKIEEKTGAKLGFVSTPEKTTVVVDGPSAKSVTTAAETIQQILEEAVKSPNLQYSHFISLPLAVHTELVEKLTDFQNSVLSLSGTAGKEESDSDSASNAESSEDDFEGKKITVDLNVEDNTEHVKVAMLEIPVNNEISKTPGSISGIENTHAHPADENSNKKEAVAVNLNVDRDNVRVKLDVKSIIQDVNAKSQTLYSRAKWGIDKSIFIKPATFH</sequence>
<dbReference type="InterPro" id="IPR036612">
    <property type="entry name" value="KH_dom_type_1_sf"/>
</dbReference>
<accession>D5AD13</accession>
<dbReference type="PROSITE" id="PS50084">
    <property type="entry name" value="KH_TYPE_1"/>
    <property type="match status" value="1"/>
</dbReference>
<dbReference type="PANTHER" id="PTHR13360:SF1">
    <property type="entry name" value="ACTIVATING SIGNAL COINTEGRATOR 1 COMPLEX SUBUNIT 1"/>
    <property type="match status" value="1"/>
</dbReference>
<dbReference type="AlphaFoldDB" id="D5AD13"/>
<dbReference type="PANTHER" id="PTHR13360">
    <property type="entry name" value="ACTIVATING SIGNAL COINTEGRATOR 1 COMPLEX SUBUNIT 1"/>
    <property type="match status" value="1"/>
</dbReference>
<dbReference type="GO" id="GO:0006307">
    <property type="term" value="P:DNA alkylation repair"/>
    <property type="evidence" value="ECO:0007669"/>
    <property type="project" value="InterPro"/>
</dbReference>
<name>D5AD13_PICSI</name>
<keyword evidence="1" id="KW-0694">RNA-binding</keyword>
<evidence type="ECO:0000313" key="4">
    <source>
        <dbReference type="EMBL" id="ADE77432.1"/>
    </source>
</evidence>
<protein>
    <recommendedName>
        <fullName evidence="3">K Homology domain-containing protein</fullName>
    </recommendedName>
</protein>
<dbReference type="InterPro" id="IPR019510">
    <property type="entry name" value="AKAP7-like_phosphoesterase"/>
</dbReference>
<proteinExistence type="evidence at transcript level"/>
<reference evidence="4" key="1">
    <citation type="submission" date="2010-04" db="EMBL/GenBank/DDBJ databases">
        <authorList>
            <person name="Reid K.E."/>
            <person name="Liao N."/>
            <person name="Chan S."/>
            <person name="Docking R."/>
            <person name="Taylor G."/>
            <person name="Moore R."/>
            <person name="Mayo M."/>
            <person name="Munro S."/>
            <person name="King J."/>
            <person name="Yanchuk A."/>
            <person name="Holt R."/>
            <person name="Jones S."/>
            <person name="Marra M."/>
            <person name="Ritland C.E."/>
            <person name="Ritland K."/>
            <person name="Bohlmann J."/>
        </authorList>
    </citation>
    <scope>NUCLEOTIDE SEQUENCE</scope>
    <source>
        <tissue evidence="4">Bud</tissue>
    </source>
</reference>
<feature type="domain" description="K Homology" evidence="3">
    <location>
        <begin position="52"/>
        <end position="120"/>
    </location>
</feature>
<dbReference type="Pfam" id="PF00013">
    <property type="entry name" value="KH_1"/>
    <property type="match status" value="1"/>
</dbReference>
<dbReference type="InterPro" id="IPR009210">
    <property type="entry name" value="ASCC1"/>
</dbReference>
<dbReference type="GO" id="GO:0006355">
    <property type="term" value="P:regulation of DNA-templated transcription"/>
    <property type="evidence" value="ECO:0007669"/>
    <property type="project" value="TreeGrafter"/>
</dbReference>
<dbReference type="Gene3D" id="3.30.1370.10">
    <property type="entry name" value="K Homology domain, type 1"/>
    <property type="match status" value="1"/>
</dbReference>
<dbReference type="InterPro" id="IPR004088">
    <property type="entry name" value="KH_dom_type_1"/>
</dbReference>
<dbReference type="GO" id="GO:0005634">
    <property type="term" value="C:nucleus"/>
    <property type="evidence" value="ECO:0007669"/>
    <property type="project" value="TreeGrafter"/>
</dbReference>
<evidence type="ECO:0000259" key="3">
    <source>
        <dbReference type="SMART" id="SM00322"/>
    </source>
</evidence>
<evidence type="ECO:0000256" key="1">
    <source>
        <dbReference type="PROSITE-ProRule" id="PRU00117"/>
    </source>
</evidence>
<feature type="compositionally biased region" description="Basic and acidic residues" evidence="2">
    <location>
        <begin position="1"/>
        <end position="12"/>
    </location>
</feature>
<dbReference type="SMART" id="SM00322">
    <property type="entry name" value="KH"/>
    <property type="match status" value="1"/>
</dbReference>